<reference evidence="1" key="1">
    <citation type="submission" date="2021-01" db="EMBL/GenBank/DDBJ databases">
        <title>Phytophthora aleatoria, a newly-described species from Pinus radiata is distinct from Phytophthora cactorum isolates based on comparative genomics.</title>
        <authorList>
            <person name="Mcdougal R."/>
            <person name="Panda P."/>
            <person name="Williams N."/>
            <person name="Studholme D.J."/>
        </authorList>
    </citation>
    <scope>NUCLEOTIDE SEQUENCE</scope>
    <source>
        <strain evidence="1">NZFS 3830</strain>
    </source>
</reference>
<sequence length="62" mass="7231">MRMACRHIFVAFRERNLQAHALHAFHPAYLVSNYKATFSDKSIYLPVRDAPRLYDCTAFSVL</sequence>
<accession>A0A8T1U7Y1</accession>
<protein>
    <submittedName>
        <fullName evidence="1">Uncharacterized protein</fullName>
    </submittedName>
</protein>
<dbReference type="AlphaFoldDB" id="A0A8T1U7Y1"/>
<comment type="caution">
    <text evidence="1">The sequence shown here is derived from an EMBL/GenBank/DDBJ whole genome shotgun (WGS) entry which is preliminary data.</text>
</comment>
<gene>
    <name evidence="1" type="ORF">JG687_00010196</name>
</gene>
<organism evidence="1 2">
    <name type="scientific">Phytophthora cactorum</name>
    <dbReference type="NCBI Taxonomy" id="29920"/>
    <lineage>
        <taxon>Eukaryota</taxon>
        <taxon>Sar</taxon>
        <taxon>Stramenopiles</taxon>
        <taxon>Oomycota</taxon>
        <taxon>Peronosporomycetes</taxon>
        <taxon>Peronosporales</taxon>
        <taxon>Peronosporaceae</taxon>
        <taxon>Phytophthora</taxon>
    </lineage>
</organism>
<dbReference type="EMBL" id="JAENGZ010000567">
    <property type="protein sequence ID" value="KAG6957097.1"/>
    <property type="molecule type" value="Genomic_DNA"/>
</dbReference>
<proteinExistence type="predicted"/>
<dbReference type="Proteomes" id="UP000688947">
    <property type="component" value="Unassembled WGS sequence"/>
</dbReference>
<name>A0A8T1U7Y1_9STRA</name>
<evidence type="ECO:0000313" key="2">
    <source>
        <dbReference type="Proteomes" id="UP000688947"/>
    </source>
</evidence>
<evidence type="ECO:0000313" key="1">
    <source>
        <dbReference type="EMBL" id="KAG6957097.1"/>
    </source>
</evidence>